<evidence type="ECO:0000256" key="9">
    <source>
        <dbReference type="ARBA" id="ARBA00023125"/>
    </source>
</evidence>
<dbReference type="GO" id="GO:0008270">
    <property type="term" value="F:zinc ion binding"/>
    <property type="evidence" value="ECO:0007669"/>
    <property type="project" value="UniProtKB-UniRule"/>
</dbReference>
<dbReference type="Pfam" id="PF00271">
    <property type="entry name" value="Helicase_C"/>
    <property type="match status" value="1"/>
</dbReference>
<feature type="binding site" evidence="12">
    <location>
        <position position="564"/>
    </location>
    <ligand>
        <name>Zn(2+)</name>
        <dbReference type="ChEBI" id="CHEBI:29105"/>
        <label>2</label>
    </ligand>
</feature>
<gene>
    <name evidence="12" type="primary">priA</name>
    <name evidence="15" type="ordered locus">tll0415</name>
</gene>
<dbReference type="EnsemblBacteria" id="BAC07967">
    <property type="protein sequence ID" value="BAC07967"/>
    <property type="gene ID" value="BAC07967"/>
</dbReference>
<dbReference type="GO" id="GO:1990077">
    <property type="term" value="C:primosome complex"/>
    <property type="evidence" value="ECO:0007669"/>
    <property type="project" value="UniProtKB-UniRule"/>
</dbReference>
<dbReference type="InterPro" id="IPR040498">
    <property type="entry name" value="PriA_CRR"/>
</dbReference>
<dbReference type="PATRIC" id="fig|197221.4.peg.439"/>
<feature type="binding site" evidence="12">
    <location>
        <position position="552"/>
    </location>
    <ligand>
        <name>Zn(2+)</name>
        <dbReference type="ChEBI" id="CHEBI:29105"/>
        <label>1</label>
    </ligand>
</feature>
<feature type="binding site" evidence="12">
    <location>
        <position position="585"/>
    </location>
    <ligand>
        <name>Zn(2+)</name>
        <dbReference type="ChEBI" id="CHEBI:29105"/>
        <label>2</label>
    </ligand>
</feature>
<dbReference type="GO" id="GO:0016887">
    <property type="term" value="F:ATP hydrolysis activity"/>
    <property type="evidence" value="ECO:0007669"/>
    <property type="project" value="RHEA"/>
</dbReference>
<evidence type="ECO:0000256" key="6">
    <source>
        <dbReference type="ARBA" id="ARBA00022806"/>
    </source>
</evidence>
<dbReference type="InterPro" id="IPR041222">
    <property type="entry name" value="PriA_3primeBD"/>
</dbReference>
<dbReference type="InterPro" id="IPR042115">
    <property type="entry name" value="PriA_3primeBD_sf"/>
</dbReference>
<keyword evidence="1 12" id="KW-0639">Primosome</keyword>
<evidence type="ECO:0000313" key="15">
    <source>
        <dbReference type="EMBL" id="BAC07967.1"/>
    </source>
</evidence>
<dbReference type="GO" id="GO:0006302">
    <property type="term" value="P:double-strand break repair"/>
    <property type="evidence" value="ECO:0007669"/>
    <property type="project" value="InterPro"/>
</dbReference>
<dbReference type="SMART" id="SM00490">
    <property type="entry name" value="HELICc"/>
    <property type="match status" value="1"/>
</dbReference>
<dbReference type="Gene3D" id="3.40.1440.60">
    <property type="entry name" value="PriA, 3(prime) DNA-binding domain"/>
    <property type="match status" value="1"/>
</dbReference>
<dbReference type="Pfam" id="PF17764">
    <property type="entry name" value="PriA_3primeBD"/>
    <property type="match status" value="1"/>
</dbReference>
<evidence type="ECO:0000256" key="3">
    <source>
        <dbReference type="ARBA" id="ARBA00022723"/>
    </source>
</evidence>
<dbReference type="Pfam" id="PF00270">
    <property type="entry name" value="DEAD"/>
    <property type="match status" value="1"/>
</dbReference>
<dbReference type="EMBL" id="BA000039">
    <property type="protein sequence ID" value="BAC07967.1"/>
    <property type="molecule type" value="Genomic_DNA"/>
</dbReference>
<organism evidence="15 16">
    <name type="scientific">Thermosynechococcus vestitus (strain NIES-2133 / IAM M-273 / BP-1)</name>
    <dbReference type="NCBI Taxonomy" id="197221"/>
    <lineage>
        <taxon>Bacteria</taxon>
        <taxon>Bacillati</taxon>
        <taxon>Cyanobacteriota</taxon>
        <taxon>Cyanophyceae</taxon>
        <taxon>Acaryochloridales</taxon>
        <taxon>Thermosynechococcaceae</taxon>
        <taxon>Thermosynechococcus</taxon>
    </lineage>
</organism>
<sequence length="850" mass="94047">MLMAALRSQSTQLHPLGFTKGVCNMQQLNGGRAFLPCLKAEVSSAEYDEGPAFASVLVDCPGATAAYTYQIPRGWRVQGGDVVEVPFGSQVVRGIVLEVLAVLPPSVDPQGLRSLLEVVDQQLFPKDYWALLEQIATYYCTPLIQVVRTALPPGVLGRSQRRVRLRPPQGIPPLSEQGQHLLRFLQTKGSGDYSVRYLQQQLPKVQRALKELERLGLVETYLAAAASQQPKRQQAVVLLNSEGKTLTQRQRQILRYLQQQGRDCWLQEVLKATGTTPQTLHRLAAKGYIAIVQQQHCRTEQGIAVTPDRPKTLTPAQATALHVISKHLDCAQTFLLHGVTGSGKTEVYLQVIAQCLGRGRSALLLVPEIGLTPQLTDRVRARFGERLLVYHSGLSEGERYDTWRLTLMPEPRVIIGTRSAVLLPLVGLGLIILDEEHDSGYKQDQPQPCYHARTVAQWRSRQQQCPLILGTATPALSTWQAAQEGQIHLLSLPQRIHAAPLPPITIVDMRQELHRGNRSMLSRPLQEALENLQGQQAILFVPRRGHSTFVSCRSCGTVIYCPHCSVSLTGHLFGEEMEVLRCHYCNYTQRVPQRCPSCGSPYLKPFGGGTQRVVRELNRLFPQLRVLRFDSDTTQRKGAHRQLLTQFAAGEADVMVGTQMLTKGIDLPQVALVGILAADSLLHLPDYQAAERTFQILTQVAGRSGRGAHPGQVILQTYVPDHPVITAVKAYDWDSFATRELSSRAPLGYPPYAQLVLLRLSSPDPEDVAATAQAIAQHLQRLDAVSQGDWEVLGPAPAAIAKIAGRYRWQILLKGQSLQTCGLSQALIHLKAECPRSTRLSIDVDPLNFL</sequence>
<dbReference type="PANTHER" id="PTHR30580">
    <property type="entry name" value="PRIMOSOMAL PROTEIN N"/>
    <property type="match status" value="1"/>
</dbReference>
<dbReference type="Pfam" id="PF18074">
    <property type="entry name" value="PriA_C"/>
    <property type="match status" value="1"/>
</dbReference>
<evidence type="ECO:0000256" key="2">
    <source>
        <dbReference type="ARBA" id="ARBA00022705"/>
    </source>
</evidence>
<evidence type="ECO:0000259" key="14">
    <source>
        <dbReference type="PROSITE" id="PS51194"/>
    </source>
</evidence>
<evidence type="ECO:0000256" key="12">
    <source>
        <dbReference type="HAMAP-Rule" id="MF_00983"/>
    </source>
</evidence>
<comment type="catalytic activity">
    <reaction evidence="11 12">
        <text>ATP + H2O = ADP + phosphate + H(+)</text>
        <dbReference type="Rhea" id="RHEA:13065"/>
        <dbReference type="ChEBI" id="CHEBI:15377"/>
        <dbReference type="ChEBI" id="CHEBI:15378"/>
        <dbReference type="ChEBI" id="CHEBI:30616"/>
        <dbReference type="ChEBI" id="CHEBI:43474"/>
        <dbReference type="ChEBI" id="CHEBI:456216"/>
        <dbReference type="EC" id="5.6.2.4"/>
    </reaction>
</comment>
<feature type="binding site" evidence="12">
    <location>
        <position position="561"/>
    </location>
    <ligand>
        <name>Zn(2+)</name>
        <dbReference type="ChEBI" id="CHEBI:29105"/>
        <label>2</label>
    </ligand>
</feature>
<keyword evidence="16" id="KW-1185">Reference proteome</keyword>
<name>Q8DLR3_THEVB</name>
<dbReference type="NCBIfam" id="TIGR00595">
    <property type="entry name" value="priA"/>
    <property type="match status" value="1"/>
</dbReference>
<feature type="binding site" evidence="12">
    <location>
        <position position="595"/>
    </location>
    <ligand>
        <name>Zn(2+)</name>
        <dbReference type="ChEBI" id="CHEBI:29105"/>
        <label>1</label>
    </ligand>
</feature>
<dbReference type="InterPro" id="IPR027417">
    <property type="entry name" value="P-loop_NTPase"/>
</dbReference>
<keyword evidence="9 12" id="KW-0238">DNA-binding</keyword>
<keyword evidence="5 12" id="KW-0378">Hydrolase</keyword>
<dbReference type="Gene3D" id="3.40.50.300">
    <property type="entry name" value="P-loop containing nucleotide triphosphate hydrolases"/>
    <property type="match status" value="2"/>
</dbReference>
<dbReference type="Proteomes" id="UP000000440">
    <property type="component" value="Chromosome"/>
</dbReference>
<dbReference type="KEGG" id="tel:tll0415"/>
<comment type="function">
    <text evidence="12">Initiates the restart of stalled replication forks, which reloads the replicative helicase on sites other than the origin of replication. Recognizes and binds to abandoned replication forks and remodels them to uncover a helicase loading site. Promotes assembly of the primosome at these replication forks.</text>
</comment>
<dbReference type="GO" id="GO:0006270">
    <property type="term" value="P:DNA replication initiation"/>
    <property type="evidence" value="ECO:0007669"/>
    <property type="project" value="TreeGrafter"/>
</dbReference>
<feature type="domain" description="Helicase C-terminal" evidence="14">
    <location>
        <begin position="590"/>
        <end position="744"/>
    </location>
</feature>
<dbReference type="InterPro" id="IPR014001">
    <property type="entry name" value="Helicase_ATP-bd"/>
</dbReference>
<dbReference type="AlphaFoldDB" id="Q8DLR3"/>
<keyword evidence="10 12" id="KW-0413">Isomerase</keyword>
<dbReference type="STRING" id="197221.gene:10747004"/>
<feature type="binding site" evidence="12">
    <location>
        <position position="555"/>
    </location>
    <ligand>
        <name>Zn(2+)</name>
        <dbReference type="ChEBI" id="CHEBI:29105"/>
        <label>1</label>
    </ligand>
</feature>
<evidence type="ECO:0000256" key="5">
    <source>
        <dbReference type="ARBA" id="ARBA00022801"/>
    </source>
</evidence>
<dbReference type="GO" id="GO:0003677">
    <property type="term" value="F:DNA binding"/>
    <property type="evidence" value="ECO:0007669"/>
    <property type="project" value="UniProtKB-UniRule"/>
</dbReference>
<dbReference type="PROSITE" id="PS51192">
    <property type="entry name" value="HELICASE_ATP_BIND_1"/>
    <property type="match status" value="1"/>
</dbReference>
<dbReference type="GO" id="GO:0006269">
    <property type="term" value="P:DNA replication, synthesis of primer"/>
    <property type="evidence" value="ECO:0007669"/>
    <property type="project" value="UniProtKB-KW"/>
</dbReference>
<comment type="subunit">
    <text evidence="12">Component of the replication restart primosome.</text>
</comment>
<dbReference type="HAMAP" id="MF_00983">
    <property type="entry name" value="PriA"/>
    <property type="match status" value="1"/>
</dbReference>
<evidence type="ECO:0000256" key="7">
    <source>
        <dbReference type="ARBA" id="ARBA00022833"/>
    </source>
</evidence>
<dbReference type="EC" id="5.6.2.4" evidence="12"/>
<dbReference type="PROSITE" id="PS51194">
    <property type="entry name" value="HELICASE_CTER"/>
    <property type="match status" value="1"/>
</dbReference>
<keyword evidence="3 12" id="KW-0479">Metal-binding</keyword>
<keyword evidence="4 12" id="KW-0547">Nucleotide-binding</keyword>
<dbReference type="FunFam" id="3.40.50.300:FF:000489">
    <property type="entry name" value="Primosome assembly protein PriA"/>
    <property type="match status" value="1"/>
</dbReference>
<dbReference type="GO" id="GO:0006310">
    <property type="term" value="P:DNA recombination"/>
    <property type="evidence" value="ECO:0007669"/>
    <property type="project" value="InterPro"/>
</dbReference>
<dbReference type="NCBIfam" id="NF004066">
    <property type="entry name" value="PRK05580.1-3"/>
    <property type="match status" value="1"/>
</dbReference>
<feature type="domain" description="Helicase ATP-binding" evidence="13">
    <location>
        <begin position="325"/>
        <end position="492"/>
    </location>
</feature>
<evidence type="ECO:0000313" key="16">
    <source>
        <dbReference type="Proteomes" id="UP000000440"/>
    </source>
</evidence>
<dbReference type="InterPro" id="IPR041236">
    <property type="entry name" value="PriA_C"/>
</dbReference>
<evidence type="ECO:0000256" key="10">
    <source>
        <dbReference type="ARBA" id="ARBA00023235"/>
    </source>
</evidence>
<reference evidence="15 16" key="1">
    <citation type="journal article" date="2002" name="DNA Res.">
        <title>Complete genome structure of the thermophilic cyanobacterium Thermosynechococcus elongatus BP-1.</title>
        <authorList>
            <person name="Nakamura Y."/>
            <person name="Kaneko T."/>
            <person name="Sato S."/>
            <person name="Ikeuchi M."/>
            <person name="Katoh H."/>
            <person name="Sasamoto S."/>
            <person name="Watanabe A."/>
            <person name="Iriguchi M."/>
            <person name="Kawashima K."/>
            <person name="Kimura T."/>
            <person name="Kishida Y."/>
            <person name="Kiyokawa C."/>
            <person name="Kohara M."/>
            <person name="Matsumoto M."/>
            <person name="Matsuno A."/>
            <person name="Nakazaki N."/>
            <person name="Shimpo S."/>
            <person name="Sugimoto M."/>
            <person name="Takeuchi C."/>
            <person name="Yamada M."/>
            <person name="Tabata S."/>
        </authorList>
    </citation>
    <scope>NUCLEOTIDE SEQUENCE [LARGE SCALE GENOMIC DNA]</scope>
    <source>
        <strain evidence="16">IAM M-273 / NIES-2133 / BP-1</strain>
    </source>
</reference>
<keyword evidence="7 12" id="KW-0862">Zinc</keyword>
<evidence type="ECO:0000256" key="8">
    <source>
        <dbReference type="ARBA" id="ARBA00022840"/>
    </source>
</evidence>
<keyword evidence="2 12" id="KW-0235">DNA replication</keyword>
<dbReference type="InterPro" id="IPR011545">
    <property type="entry name" value="DEAD/DEAH_box_helicase_dom"/>
</dbReference>
<feature type="binding site" evidence="12">
    <location>
        <position position="582"/>
    </location>
    <ligand>
        <name>Zn(2+)</name>
        <dbReference type="ChEBI" id="CHEBI:29105"/>
        <label>2</label>
    </ligand>
</feature>
<keyword evidence="6 12" id="KW-0347">Helicase</keyword>
<evidence type="ECO:0000256" key="4">
    <source>
        <dbReference type="ARBA" id="ARBA00022741"/>
    </source>
</evidence>
<comment type="similarity">
    <text evidence="12">Belongs to the helicase family. PriA subfamily.</text>
</comment>
<evidence type="ECO:0000256" key="11">
    <source>
        <dbReference type="ARBA" id="ARBA00048988"/>
    </source>
</evidence>
<dbReference type="GO" id="GO:0043138">
    <property type="term" value="F:3'-5' DNA helicase activity"/>
    <property type="evidence" value="ECO:0007669"/>
    <property type="project" value="UniProtKB-EC"/>
</dbReference>
<proteinExistence type="inferred from homology"/>
<keyword evidence="8 12" id="KW-0067">ATP-binding</keyword>
<dbReference type="InterPro" id="IPR005259">
    <property type="entry name" value="PriA"/>
</dbReference>
<evidence type="ECO:0000259" key="13">
    <source>
        <dbReference type="PROSITE" id="PS51192"/>
    </source>
</evidence>
<dbReference type="SUPFAM" id="SSF52540">
    <property type="entry name" value="P-loop containing nucleoside triphosphate hydrolases"/>
    <property type="match status" value="1"/>
</dbReference>
<dbReference type="InterPro" id="IPR001650">
    <property type="entry name" value="Helicase_C-like"/>
</dbReference>
<dbReference type="Pfam" id="PF18319">
    <property type="entry name" value="Zn_ribbon_PriA"/>
    <property type="match status" value="1"/>
</dbReference>
<dbReference type="GO" id="GO:0005524">
    <property type="term" value="F:ATP binding"/>
    <property type="evidence" value="ECO:0007669"/>
    <property type="project" value="UniProtKB-UniRule"/>
</dbReference>
<dbReference type="eggNOG" id="COG1198">
    <property type="taxonomic scope" value="Bacteria"/>
</dbReference>
<protein>
    <recommendedName>
        <fullName evidence="12">Replication restart protein PriA</fullName>
    </recommendedName>
    <alternativeName>
        <fullName evidence="12">ATP-dependent DNA helicase PriA</fullName>
        <ecNumber evidence="12">5.6.2.4</ecNumber>
    </alternativeName>
    <alternativeName>
        <fullName evidence="12">DNA 3'-5' helicase PriA</fullName>
    </alternativeName>
</protein>
<comment type="catalytic activity">
    <reaction evidence="12">
        <text>Couples ATP hydrolysis with the unwinding of duplex DNA by translocating in the 3'-5' direction.</text>
        <dbReference type="EC" id="5.6.2.4"/>
    </reaction>
</comment>
<accession>Q8DLR3</accession>
<dbReference type="PANTHER" id="PTHR30580:SF0">
    <property type="entry name" value="PRIMOSOMAL PROTEIN N"/>
    <property type="match status" value="1"/>
</dbReference>
<dbReference type="CDD" id="cd18804">
    <property type="entry name" value="SF2_C_priA"/>
    <property type="match status" value="1"/>
</dbReference>
<feature type="binding site" evidence="12">
    <location>
        <position position="598"/>
    </location>
    <ligand>
        <name>Zn(2+)</name>
        <dbReference type="ChEBI" id="CHEBI:29105"/>
        <label>1</label>
    </ligand>
</feature>
<evidence type="ECO:0000256" key="1">
    <source>
        <dbReference type="ARBA" id="ARBA00022515"/>
    </source>
</evidence>
<dbReference type="SMART" id="SM00487">
    <property type="entry name" value="DEXDc"/>
    <property type="match status" value="1"/>
</dbReference>
<comment type="cofactor">
    <cofactor evidence="12">
        <name>Zn(2+)</name>
        <dbReference type="ChEBI" id="CHEBI:29105"/>
    </cofactor>
    <text evidence="12">Binds 2 zinc ions per subunit.</text>
</comment>
<dbReference type="CDD" id="cd17929">
    <property type="entry name" value="DEXHc_priA"/>
    <property type="match status" value="1"/>
</dbReference>